<name>A0A2R4X2G5_9EURY</name>
<evidence type="ECO:0000313" key="3">
    <source>
        <dbReference type="Proteomes" id="UP000244727"/>
    </source>
</evidence>
<dbReference type="GeneID" id="36512810"/>
<sequence length="121" mass="13637">MTEGRTRVDFNAPTSLVDRADGAAELLDVSRTQLLVEALEDRLADLAGDEQFRHRLAEAYYDGRVDYDTVEDILGTEEAMGLQVLRASLDRDPPVPRLDEVPTDEEFYDGPVPEWAPDDER</sequence>
<feature type="compositionally biased region" description="Basic and acidic residues" evidence="1">
    <location>
        <begin position="91"/>
        <end position="100"/>
    </location>
</feature>
<proteinExistence type="predicted"/>
<evidence type="ECO:0000313" key="2">
    <source>
        <dbReference type="EMBL" id="AWB27988.1"/>
    </source>
</evidence>
<keyword evidence="3" id="KW-1185">Reference proteome</keyword>
<accession>A0A2R4X2G5</accession>
<reference evidence="2 3" key="1">
    <citation type="submission" date="2018-04" db="EMBL/GenBank/DDBJ databases">
        <title>Halococcoides cellulosivorans gen. nov., sp. nov., an extremely halophilic cellulose-utilizing haloarchaeon from hypersaline lakes.</title>
        <authorList>
            <person name="Sorokin D.Y."/>
            <person name="Toshchakov S.V."/>
            <person name="Samarov N.I."/>
            <person name="Korzhenkov A."/>
            <person name="Kublanov I.V."/>
        </authorList>
    </citation>
    <scope>NUCLEOTIDE SEQUENCE [LARGE SCALE GENOMIC DNA]</scope>
    <source>
        <strain evidence="2 3">HArcel1</strain>
    </source>
</reference>
<dbReference type="Proteomes" id="UP000244727">
    <property type="component" value="Chromosome"/>
</dbReference>
<dbReference type="AlphaFoldDB" id="A0A2R4X2G5"/>
<organism evidence="2 3">
    <name type="scientific">Halococcoides cellulosivorans</name>
    <dbReference type="NCBI Taxonomy" id="1679096"/>
    <lineage>
        <taxon>Archaea</taxon>
        <taxon>Methanobacteriati</taxon>
        <taxon>Methanobacteriota</taxon>
        <taxon>Stenosarchaea group</taxon>
        <taxon>Halobacteria</taxon>
        <taxon>Halobacteriales</taxon>
        <taxon>Haloarculaceae</taxon>
        <taxon>Halococcoides</taxon>
    </lineage>
</organism>
<feature type="region of interest" description="Disordered" evidence="1">
    <location>
        <begin position="91"/>
        <end position="121"/>
    </location>
</feature>
<dbReference type="EMBL" id="CP028858">
    <property type="protein sequence ID" value="AWB27988.1"/>
    <property type="molecule type" value="Genomic_DNA"/>
</dbReference>
<protein>
    <recommendedName>
        <fullName evidence="4">Ribbon-helix-helix protein CopG domain-containing protein</fullName>
    </recommendedName>
</protein>
<dbReference type="RefSeq" id="WP_108382981.1">
    <property type="nucleotide sequence ID" value="NZ_CP028858.1"/>
</dbReference>
<dbReference type="KEGG" id="harc:HARCEL1_09845"/>
<evidence type="ECO:0000256" key="1">
    <source>
        <dbReference type="SAM" id="MobiDB-lite"/>
    </source>
</evidence>
<gene>
    <name evidence="2" type="ORF">HARCEL1_09845</name>
</gene>
<evidence type="ECO:0008006" key="4">
    <source>
        <dbReference type="Google" id="ProtNLM"/>
    </source>
</evidence>